<evidence type="ECO:0000313" key="2">
    <source>
        <dbReference type="Proteomes" id="UP001396334"/>
    </source>
</evidence>
<protein>
    <submittedName>
        <fullName evidence="1">Uncharacterized protein</fullName>
    </submittedName>
</protein>
<proteinExistence type="predicted"/>
<organism evidence="1 2">
    <name type="scientific">Hibiscus sabdariffa</name>
    <name type="common">roselle</name>
    <dbReference type="NCBI Taxonomy" id="183260"/>
    <lineage>
        <taxon>Eukaryota</taxon>
        <taxon>Viridiplantae</taxon>
        <taxon>Streptophyta</taxon>
        <taxon>Embryophyta</taxon>
        <taxon>Tracheophyta</taxon>
        <taxon>Spermatophyta</taxon>
        <taxon>Magnoliopsida</taxon>
        <taxon>eudicotyledons</taxon>
        <taxon>Gunneridae</taxon>
        <taxon>Pentapetalae</taxon>
        <taxon>rosids</taxon>
        <taxon>malvids</taxon>
        <taxon>Malvales</taxon>
        <taxon>Malvaceae</taxon>
        <taxon>Malvoideae</taxon>
        <taxon>Hibiscus</taxon>
    </lineage>
</organism>
<sequence length="145" mass="16569">MLYLNPTLAIVPHANISNKQRKDKIVYTLFDTLECFIHDDASHIDFRPVMIECNKAIRSSETVSLCDVGIKLSFKKWFHPRAWEFKVSLFTDRLPFGETVQVLPDSHKSTKILFLFVIVMEFTEASCSSSTIGKSNIELIKPSSK</sequence>
<reference evidence="1 2" key="1">
    <citation type="journal article" date="2024" name="G3 (Bethesda)">
        <title>Genome assembly of Hibiscus sabdariffa L. provides insights into metabolisms of medicinal natural products.</title>
        <authorList>
            <person name="Kim T."/>
        </authorList>
    </citation>
    <scope>NUCLEOTIDE SEQUENCE [LARGE SCALE GENOMIC DNA]</scope>
    <source>
        <strain evidence="1">TK-2024</strain>
        <tissue evidence="1">Old leaves</tissue>
    </source>
</reference>
<gene>
    <name evidence="1" type="ORF">V6N11_082054</name>
</gene>
<name>A0ABR2QHF7_9ROSI</name>
<dbReference type="Proteomes" id="UP001396334">
    <property type="component" value="Unassembled WGS sequence"/>
</dbReference>
<accession>A0ABR2QHF7</accession>
<keyword evidence="2" id="KW-1185">Reference proteome</keyword>
<dbReference type="EMBL" id="JBBPBN010000038">
    <property type="protein sequence ID" value="KAK8999916.1"/>
    <property type="molecule type" value="Genomic_DNA"/>
</dbReference>
<comment type="caution">
    <text evidence="1">The sequence shown here is derived from an EMBL/GenBank/DDBJ whole genome shotgun (WGS) entry which is preliminary data.</text>
</comment>
<evidence type="ECO:0000313" key="1">
    <source>
        <dbReference type="EMBL" id="KAK8999916.1"/>
    </source>
</evidence>